<dbReference type="AlphaFoldDB" id="F0BJ91"/>
<evidence type="ECO:0000313" key="2">
    <source>
        <dbReference type="Proteomes" id="UP000003299"/>
    </source>
</evidence>
<accession>F0BJ91</accession>
<dbReference type="Proteomes" id="UP000003299">
    <property type="component" value="Unassembled WGS sequence"/>
</dbReference>
<name>F0BJ91_9XANT</name>
<feature type="non-terminal residue" evidence="1">
    <location>
        <position position="1"/>
    </location>
</feature>
<organism evidence="1 2">
    <name type="scientific">Xanthomonas vesicatoria ATCC 35937</name>
    <dbReference type="NCBI Taxonomy" id="925775"/>
    <lineage>
        <taxon>Bacteria</taxon>
        <taxon>Pseudomonadati</taxon>
        <taxon>Pseudomonadota</taxon>
        <taxon>Gammaproteobacteria</taxon>
        <taxon>Lysobacterales</taxon>
        <taxon>Lysobacteraceae</taxon>
        <taxon>Xanthomonas</taxon>
    </lineage>
</organism>
<reference evidence="1 2" key="1">
    <citation type="journal article" date="2011" name="BMC Genomics">
        <title>Comparative genomics reveals diversity among xanthomonads infecting tomato and pepper.</title>
        <authorList>
            <person name="Potnis N."/>
            <person name="Krasileva K."/>
            <person name="Chow V."/>
            <person name="Almeida N.F."/>
            <person name="Patil P.B."/>
            <person name="Ryan R.P."/>
            <person name="Sharlach M."/>
            <person name="Behlau F."/>
            <person name="Dow J.M."/>
            <person name="Momol M.T."/>
            <person name="White F.F."/>
            <person name="Preston J.F."/>
            <person name="Vinatzer B.A."/>
            <person name="Koebnik R."/>
            <person name="Setubal J.C."/>
            <person name="Norman D.J."/>
            <person name="Staskawicz B.J."/>
            <person name="Jones J.B."/>
        </authorList>
    </citation>
    <scope>NUCLEOTIDE SEQUENCE [LARGE SCALE GENOMIC DNA]</scope>
    <source>
        <strain evidence="1 2">ATCC 35937</strain>
    </source>
</reference>
<protein>
    <submittedName>
        <fullName evidence="1">Uncharacterized protein</fullName>
    </submittedName>
</protein>
<evidence type="ECO:0000313" key="1">
    <source>
        <dbReference type="EMBL" id="EGD07430.1"/>
    </source>
</evidence>
<dbReference type="EMBL" id="AEQV01000211">
    <property type="protein sequence ID" value="EGD07430.1"/>
    <property type="molecule type" value="Genomic_DNA"/>
</dbReference>
<comment type="caution">
    <text evidence="1">The sequence shown here is derived from an EMBL/GenBank/DDBJ whole genome shotgun (WGS) entry which is preliminary data.</text>
</comment>
<gene>
    <name evidence="1" type="ORF">XVE_4351</name>
</gene>
<proteinExistence type="predicted"/>
<sequence length="31" mass="3398">GYGSFTAVLCRWAERVMVKAFEDARAVGHLG</sequence>